<keyword evidence="7" id="KW-1185">Reference proteome</keyword>
<dbReference type="SUPFAM" id="SSF54791">
    <property type="entry name" value="Eukaryotic type KH-domain (KH-domain type I)"/>
    <property type="match status" value="1"/>
</dbReference>
<dbReference type="InterPro" id="IPR004088">
    <property type="entry name" value="KH_dom_type_1"/>
</dbReference>
<organism evidence="5 6">
    <name type="scientific">Polarella glacialis</name>
    <name type="common">Dinoflagellate</name>
    <dbReference type="NCBI Taxonomy" id="89957"/>
    <lineage>
        <taxon>Eukaryota</taxon>
        <taxon>Sar</taxon>
        <taxon>Alveolata</taxon>
        <taxon>Dinophyceae</taxon>
        <taxon>Suessiales</taxon>
        <taxon>Suessiaceae</taxon>
        <taxon>Polarella</taxon>
    </lineage>
</organism>
<feature type="region of interest" description="Disordered" evidence="2">
    <location>
        <begin position="249"/>
        <end position="284"/>
    </location>
</feature>
<keyword evidence="1" id="KW-0694">RNA-binding</keyword>
<sequence length="556" mass="61898">MASQDIDSDDNVPDDDFFRSIEGRYLAELDRHLLGNNSNNDNNDHNDNNNNNNVAGASAPACKAVGPGREQQRRREAFECQESAQAASTATSVSVDHIVSPPTPPGLTYKQELSLGDNIQCYGLERQQLHQQYLQQQLQHQQQQQQQQQQHALHVLQQYTLWQEQQQQQQQRQQHALHVLQQYTLQQYTLWQEQQQQQLCVATFRTGTSVVIAPDPGCQKALADKSEALVARSSDSSFPGLQVGTAVVNRNNDNKKPDNNRHNNSSSSNRTPAGDFGTWTLDDAQPSDEQRSHLLAKLLEDGRPSMVEQATLGQESLCFLKILVPDLIAVEIMGKRLSIIGDTRCSLQVSRAGSFFPGTRLRTLLLWGVEITDLSQCVRRVLQFDVGREQESLLQCDMGEEHVLLQEEYANWHVRGTIVVPSSSVCSIIGRNGRLVWKLMAETGCIIQVSQRHSQMKEQLIAIVGKHTVAEAAISICSTLQKDAHLEQHLNLEYDVWIPMGSWPLAPRRRSTSQRVLQAVCRGGQGPSQSEASDFQTSATAAPPGPLPPSDFVAAP</sequence>
<dbReference type="PANTHER" id="PTHR24330:SF19">
    <property type="entry name" value="MEDIATOR OF RNA POLYMERASE II TRANSCRIPTION SUBUNIT 29"/>
    <property type="match status" value="1"/>
</dbReference>
<evidence type="ECO:0000313" key="7">
    <source>
        <dbReference type="Proteomes" id="UP000654075"/>
    </source>
</evidence>
<dbReference type="Gene3D" id="3.30.1370.10">
    <property type="entry name" value="K Homology domain, type 1"/>
    <property type="match status" value="1"/>
</dbReference>
<feature type="region of interest" description="Disordered" evidence="2">
    <location>
        <begin position="36"/>
        <end position="74"/>
    </location>
</feature>
<proteinExistence type="predicted"/>
<dbReference type="Proteomes" id="UP000654075">
    <property type="component" value="Unassembled WGS sequence"/>
</dbReference>
<dbReference type="InterPro" id="IPR052145">
    <property type="entry name" value="Mediator/Homeobox_domain"/>
</dbReference>
<dbReference type="OrthoDB" id="441329at2759"/>
<name>A0A813LJX2_POLGL</name>
<protein>
    <recommendedName>
        <fullName evidence="3">K Homology domain-containing protein</fullName>
    </recommendedName>
</protein>
<feature type="region of interest" description="Disordered" evidence="2">
    <location>
        <begin position="521"/>
        <end position="556"/>
    </location>
</feature>
<dbReference type="Pfam" id="PF00013">
    <property type="entry name" value="KH_1"/>
    <property type="match status" value="1"/>
</dbReference>
<comment type="caution">
    <text evidence="5">The sequence shown here is derived from an EMBL/GenBank/DDBJ whole genome shotgun (WGS) entry which is preliminary data.</text>
</comment>
<dbReference type="Proteomes" id="UP000626109">
    <property type="component" value="Unassembled WGS sequence"/>
</dbReference>
<dbReference type="PROSITE" id="PS50084">
    <property type="entry name" value="KH_TYPE_1"/>
    <property type="match status" value="1"/>
</dbReference>
<dbReference type="GO" id="GO:0003723">
    <property type="term" value="F:RNA binding"/>
    <property type="evidence" value="ECO:0007669"/>
    <property type="project" value="UniProtKB-UniRule"/>
</dbReference>
<dbReference type="PANTHER" id="PTHR24330">
    <property type="entry name" value="HOMEOBOX PROTEIN BARH-LIKE"/>
    <property type="match status" value="1"/>
</dbReference>
<evidence type="ECO:0000313" key="4">
    <source>
        <dbReference type="EMBL" id="CAE8627432.1"/>
    </source>
</evidence>
<accession>A0A813LJX2</accession>
<evidence type="ECO:0000256" key="2">
    <source>
        <dbReference type="SAM" id="MobiDB-lite"/>
    </source>
</evidence>
<reference evidence="5" key="1">
    <citation type="submission" date="2021-02" db="EMBL/GenBank/DDBJ databases">
        <authorList>
            <person name="Dougan E. K."/>
            <person name="Rhodes N."/>
            <person name="Thang M."/>
            <person name="Chan C."/>
        </authorList>
    </citation>
    <scope>NUCLEOTIDE SEQUENCE</scope>
</reference>
<dbReference type="EMBL" id="CAJNNV010029182">
    <property type="protein sequence ID" value="CAE8627432.1"/>
    <property type="molecule type" value="Genomic_DNA"/>
</dbReference>
<evidence type="ECO:0000259" key="3">
    <source>
        <dbReference type="Pfam" id="PF00013"/>
    </source>
</evidence>
<gene>
    <name evidence="4" type="ORF">PGLA1383_LOCUS44205</name>
    <name evidence="5" type="ORF">PGLA2088_LOCUS46074</name>
</gene>
<feature type="compositionally biased region" description="Polar residues" evidence="2">
    <location>
        <begin position="527"/>
        <end position="540"/>
    </location>
</feature>
<dbReference type="AlphaFoldDB" id="A0A813LJX2"/>
<evidence type="ECO:0000313" key="5">
    <source>
        <dbReference type="EMBL" id="CAE8731581.1"/>
    </source>
</evidence>
<feature type="domain" description="K Homology" evidence="3">
    <location>
        <begin position="417"/>
        <end position="473"/>
    </location>
</feature>
<evidence type="ECO:0000313" key="6">
    <source>
        <dbReference type="Proteomes" id="UP000626109"/>
    </source>
</evidence>
<feature type="compositionally biased region" description="Basic and acidic residues" evidence="2">
    <location>
        <begin position="252"/>
        <end position="261"/>
    </location>
</feature>
<evidence type="ECO:0000256" key="1">
    <source>
        <dbReference type="PROSITE-ProRule" id="PRU00117"/>
    </source>
</evidence>
<dbReference type="EMBL" id="CAJNNW010036030">
    <property type="protein sequence ID" value="CAE8731581.1"/>
    <property type="molecule type" value="Genomic_DNA"/>
</dbReference>
<dbReference type="CDD" id="cd00105">
    <property type="entry name" value="KH-I"/>
    <property type="match status" value="1"/>
</dbReference>
<dbReference type="InterPro" id="IPR036612">
    <property type="entry name" value="KH_dom_type_1_sf"/>
</dbReference>